<comment type="caution">
    <text evidence="1">The sequence shown here is derived from an EMBL/GenBank/DDBJ whole genome shotgun (WGS) entry which is preliminary data.</text>
</comment>
<name>A0A178WB08_ARATH</name>
<dbReference type="EMBL" id="LUHQ01000001">
    <property type="protein sequence ID" value="OAP15538.1"/>
    <property type="molecule type" value="Genomic_DNA"/>
</dbReference>
<dbReference type="AlphaFoldDB" id="A0A178WB08"/>
<dbReference type="Proteomes" id="UP000078284">
    <property type="component" value="Chromosome 1"/>
</dbReference>
<proteinExistence type="predicted"/>
<sequence length="200" mass="22170">MSGHSGSTGRVDVGSNRNFRRVKLQGDGPGVVFKVARSYCVAWPKGWSGWELDSRVLDGVAGLSRVKRIHLQTDLLWWCNFPYPLTCWPSLAIVGRRWPSLAASWQAEFVFDRTGGQDVARAARCRQMGQIRRGCGTVRRTQPNFGAHWLAPAKVWHGWADYGQRSVHIGGLRPRFGTARPTSPGSVGYSMSSWAGYHGA</sequence>
<evidence type="ECO:0000313" key="2">
    <source>
        <dbReference type="Proteomes" id="UP000078284"/>
    </source>
</evidence>
<organism evidence="1 2">
    <name type="scientific">Arabidopsis thaliana</name>
    <name type="common">Mouse-ear cress</name>
    <dbReference type="NCBI Taxonomy" id="3702"/>
    <lineage>
        <taxon>Eukaryota</taxon>
        <taxon>Viridiplantae</taxon>
        <taxon>Streptophyta</taxon>
        <taxon>Embryophyta</taxon>
        <taxon>Tracheophyta</taxon>
        <taxon>Spermatophyta</taxon>
        <taxon>Magnoliopsida</taxon>
        <taxon>eudicotyledons</taxon>
        <taxon>Gunneridae</taxon>
        <taxon>Pentapetalae</taxon>
        <taxon>rosids</taxon>
        <taxon>malvids</taxon>
        <taxon>Brassicales</taxon>
        <taxon>Brassicaceae</taxon>
        <taxon>Camelineae</taxon>
        <taxon>Arabidopsis</taxon>
    </lineage>
</organism>
<evidence type="ECO:0000313" key="1">
    <source>
        <dbReference type="EMBL" id="OAP15538.1"/>
    </source>
</evidence>
<accession>A0A178WB08</accession>
<gene>
    <name evidence="1" type="ordered locus">AXX17_At1g38280</name>
</gene>
<protein>
    <submittedName>
        <fullName evidence="1">Uncharacterized protein</fullName>
    </submittedName>
</protein>
<reference evidence="2" key="1">
    <citation type="journal article" date="2016" name="Proc. Natl. Acad. Sci. U.S.A.">
        <title>Chromosome-level assembly of Arabidopsis thaliana Ler reveals the extent of translocation and inversion polymorphisms.</title>
        <authorList>
            <person name="Zapata L."/>
            <person name="Ding J."/>
            <person name="Willing E.M."/>
            <person name="Hartwig B."/>
            <person name="Bezdan D."/>
            <person name="Jiao W.B."/>
            <person name="Patel V."/>
            <person name="Velikkakam James G."/>
            <person name="Koornneef M."/>
            <person name="Ossowski S."/>
            <person name="Schneeberger K."/>
        </authorList>
    </citation>
    <scope>NUCLEOTIDE SEQUENCE [LARGE SCALE GENOMIC DNA]</scope>
    <source>
        <strain evidence="2">cv. Landsberg erecta</strain>
    </source>
</reference>